<dbReference type="Gene3D" id="2.40.30.170">
    <property type="match status" value="1"/>
</dbReference>
<keyword evidence="4" id="KW-0175">Coiled coil</keyword>
<evidence type="ECO:0000313" key="9">
    <source>
        <dbReference type="EMBL" id="MBO1317977.1"/>
    </source>
</evidence>
<organism evidence="9 10">
    <name type="scientific">Acanthopleuribacter pedis</name>
    <dbReference type="NCBI Taxonomy" id="442870"/>
    <lineage>
        <taxon>Bacteria</taxon>
        <taxon>Pseudomonadati</taxon>
        <taxon>Acidobacteriota</taxon>
        <taxon>Holophagae</taxon>
        <taxon>Acanthopleuribacterales</taxon>
        <taxon>Acanthopleuribacteraceae</taxon>
        <taxon>Acanthopleuribacter</taxon>
    </lineage>
</organism>
<protein>
    <submittedName>
        <fullName evidence="9">Efflux RND transporter periplasmic adaptor subunit</fullName>
    </submittedName>
</protein>
<sequence>MKTEKTPFHFSIPACLLCLLLTLVACEARFGNKKDDVKEEKAEAVEEAVPVEVATIRTGEIESILKMTATLIAEEDVKVLAKAGNELVALKVEEGDRVEVGQILARLDNRSQKLQVEKSKAALAKAQRELKRQENLFNRKMTTEQSYNDAKTEVEQQQISLDEALLQLEYTEIKAPITGTITMRAVNLGDEISVGKELFQIVNFDSIVARIYVPEKYLPQLKVGLMCRIDSPVFGEQAFSGRIRRIAPAVDDKTGTVKVTVGMTDIGPLRKGMYVNVNLVLDVAESAVLVPKKALVYDNDQTYVYRLGDDSRVQRVELTPLLKNRDYVQPAAGIQVGDRVVVAGQAGLKNKALVNIVESEADEAPAAE</sequence>
<feature type="domain" description="Multidrug resistance protein MdtA-like C-terminal permuted SH3" evidence="8">
    <location>
        <begin position="287"/>
        <end position="344"/>
    </location>
</feature>
<dbReference type="EMBL" id="JAFREP010000004">
    <property type="protein sequence ID" value="MBO1317977.1"/>
    <property type="molecule type" value="Genomic_DNA"/>
</dbReference>
<dbReference type="Pfam" id="PF25954">
    <property type="entry name" value="Beta-barrel_RND_2"/>
    <property type="match status" value="1"/>
</dbReference>
<feature type="domain" description="CusB-like beta-barrel" evidence="7">
    <location>
        <begin position="211"/>
        <end position="279"/>
    </location>
</feature>
<feature type="chain" id="PRO_5035187624" evidence="5">
    <location>
        <begin position="28"/>
        <end position="368"/>
    </location>
</feature>
<dbReference type="NCBIfam" id="TIGR01730">
    <property type="entry name" value="RND_mfp"/>
    <property type="match status" value="1"/>
</dbReference>
<name>A0A8J7Q063_9BACT</name>
<keyword evidence="10" id="KW-1185">Reference proteome</keyword>
<dbReference type="PANTHER" id="PTHR30469">
    <property type="entry name" value="MULTIDRUG RESISTANCE PROTEIN MDTA"/>
    <property type="match status" value="1"/>
</dbReference>
<dbReference type="Pfam" id="PF25917">
    <property type="entry name" value="BSH_RND"/>
    <property type="match status" value="1"/>
</dbReference>
<dbReference type="Gene3D" id="2.40.50.100">
    <property type="match status" value="1"/>
</dbReference>
<dbReference type="PROSITE" id="PS51257">
    <property type="entry name" value="PROKAR_LIPOPROTEIN"/>
    <property type="match status" value="1"/>
</dbReference>
<comment type="caution">
    <text evidence="9">The sequence shown here is derived from an EMBL/GenBank/DDBJ whole genome shotgun (WGS) entry which is preliminary data.</text>
</comment>
<dbReference type="PANTHER" id="PTHR30469:SF38">
    <property type="entry name" value="HLYD FAMILY SECRETION PROTEIN"/>
    <property type="match status" value="1"/>
</dbReference>
<keyword evidence="3" id="KW-0813">Transport</keyword>
<dbReference type="GO" id="GO:0015562">
    <property type="term" value="F:efflux transmembrane transporter activity"/>
    <property type="evidence" value="ECO:0007669"/>
    <property type="project" value="TreeGrafter"/>
</dbReference>
<dbReference type="SUPFAM" id="SSF111369">
    <property type="entry name" value="HlyD-like secretion proteins"/>
    <property type="match status" value="1"/>
</dbReference>
<dbReference type="Gene3D" id="2.40.420.20">
    <property type="match status" value="1"/>
</dbReference>
<feature type="domain" description="Multidrug resistance protein MdtA-like barrel-sandwich hybrid" evidence="6">
    <location>
        <begin position="76"/>
        <end position="202"/>
    </location>
</feature>
<dbReference type="Pfam" id="PF25967">
    <property type="entry name" value="RND-MFP_C"/>
    <property type="match status" value="1"/>
</dbReference>
<dbReference type="InterPro" id="IPR058625">
    <property type="entry name" value="MdtA-like_BSH"/>
</dbReference>
<evidence type="ECO:0000256" key="2">
    <source>
        <dbReference type="ARBA" id="ARBA00009477"/>
    </source>
</evidence>
<reference evidence="9" key="1">
    <citation type="submission" date="2021-03" db="EMBL/GenBank/DDBJ databases">
        <authorList>
            <person name="Wang G."/>
        </authorList>
    </citation>
    <scope>NUCLEOTIDE SEQUENCE</scope>
    <source>
        <strain evidence="9">KCTC 12899</strain>
    </source>
</reference>
<evidence type="ECO:0000259" key="8">
    <source>
        <dbReference type="Pfam" id="PF25967"/>
    </source>
</evidence>
<comment type="similarity">
    <text evidence="2">Belongs to the membrane fusion protein (MFP) (TC 8.A.1) family.</text>
</comment>
<keyword evidence="5" id="KW-0732">Signal</keyword>
<accession>A0A8J7Q063</accession>
<dbReference type="GO" id="GO:1990281">
    <property type="term" value="C:efflux pump complex"/>
    <property type="evidence" value="ECO:0007669"/>
    <property type="project" value="TreeGrafter"/>
</dbReference>
<evidence type="ECO:0000256" key="4">
    <source>
        <dbReference type="SAM" id="Coils"/>
    </source>
</evidence>
<dbReference type="InterPro" id="IPR058792">
    <property type="entry name" value="Beta-barrel_RND_2"/>
</dbReference>
<gene>
    <name evidence="9" type="ORF">J3U88_05845</name>
</gene>
<evidence type="ECO:0000256" key="3">
    <source>
        <dbReference type="ARBA" id="ARBA00022448"/>
    </source>
</evidence>
<evidence type="ECO:0000259" key="6">
    <source>
        <dbReference type="Pfam" id="PF25917"/>
    </source>
</evidence>
<comment type="subcellular location">
    <subcellularLocation>
        <location evidence="1">Cell envelope</location>
    </subcellularLocation>
</comment>
<dbReference type="InterPro" id="IPR006143">
    <property type="entry name" value="RND_pump_MFP"/>
</dbReference>
<evidence type="ECO:0000256" key="1">
    <source>
        <dbReference type="ARBA" id="ARBA00004196"/>
    </source>
</evidence>
<proteinExistence type="inferred from homology"/>
<feature type="coiled-coil region" evidence="4">
    <location>
        <begin position="109"/>
        <end position="167"/>
    </location>
</feature>
<dbReference type="InterPro" id="IPR058627">
    <property type="entry name" value="MdtA-like_C"/>
</dbReference>
<dbReference type="Gene3D" id="1.10.287.470">
    <property type="entry name" value="Helix hairpin bin"/>
    <property type="match status" value="1"/>
</dbReference>
<evidence type="ECO:0000313" key="10">
    <source>
        <dbReference type="Proteomes" id="UP000664417"/>
    </source>
</evidence>
<dbReference type="AlphaFoldDB" id="A0A8J7Q063"/>
<evidence type="ECO:0000256" key="5">
    <source>
        <dbReference type="SAM" id="SignalP"/>
    </source>
</evidence>
<dbReference type="Proteomes" id="UP000664417">
    <property type="component" value="Unassembled WGS sequence"/>
</dbReference>
<dbReference type="RefSeq" id="WP_207857511.1">
    <property type="nucleotide sequence ID" value="NZ_JAFREP010000004.1"/>
</dbReference>
<feature type="signal peptide" evidence="5">
    <location>
        <begin position="1"/>
        <end position="27"/>
    </location>
</feature>
<evidence type="ECO:0000259" key="7">
    <source>
        <dbReference type="Pfam" id="PF25954"/>
    </source>
</evidence>